<evidence type="ECO:0000313" key="2">
    <source>
        <dbReference type="EMBL" id="RID89388.1"/>
    </source>
</evidence>
<dbReference type="Gene3D" id="3.10.20.90">
    <property type="entry name" value="Phosphatidylinositol 3-kinase Catalytic Subunit, Chain A, domain 1"/>
    <property type="match status" value="1"/>
</dbReference>
<dbReference type="InterPro" id="IPR024962">
    <property type="entry name" value="YukD-like"/>
</dbReference>
<sequence>MYIEITIDLKHYTNEVFDLRLSDYHSVKKVIDIVWQAKSISESPREGYWVRVTNKGLVLSGTERLIDRGITTGDRLEII</sequence>
<dbReference type="EMBL" id="QWVS01000002">
    <property type="protein sequence ID" value="RID89388.1"/>
    <property type="molecule type" value="Genomic_DNA"/>
</dbReference>
<organism evidence="2 3">
    <name type="scientific">Peribacillus asahii</name>
    <dbReference type="NCBI Taxonomy" id="228899"/>
    <lineage>
        <taxon>Bacteria</taxon>
        <taxon>Bacillati</taxon>
        <taxon>Bacillota</taxon>
        <taxon>Bacilli</taxon>
        <taxon>Bacillales</taxon>
        <taxon>Bacillaceae</taxon>
        <taxon>Peribacillus</taxon>
    </lineage>
</organism>
<dbReference type="Proteomes" id="UP000266016">
    <property type="component" value="Unassembled WGS sequence"/>
</dbReference>
<evidence type="ECO:0000313" key="3">
    <source>
        <dbReference type="Proteomes" id="UP000266016"/>
    </source>
</evidence>
<dbReference type="AlphaFoldDB" id="A0A398BLJ2"/>
<protein>
    <submittedName>
        <fullName evidence="2">Ubiquitin</fullName>
    </submittedName>
</protein>
<dbReference type="RefSeq" id="WP_119115496.1">
    <property type="nucleotide sequence ID" value="NZ_QWVS01000002.1"/>
</dbReference>
<dbReference type="Pfam" id="PF08817">
    <property type="entry name" value="YukD"/>
    <property type="match status" value="1"/>
</dbReference>
<evidence type="ECO:0000256" key="1">
    <source>
        <dbReference type="PIRNR" id="PIRNR037793"/>
    </source>
</evidence>
<comment type="similarity">
    <text evidence="1">Belongs to the EsaB family.</text>
</comment>
<reference evidence="2 3" key="1">
    <citation type="submission" date="2018-08" db="EMBL/GenBank/DDBJ databases">
        <title>Bacillus jemisoniae sp. nov., Bacillus chryseoplanitiae sp. nov., Bacillus resnikiae sp. nov., and Bacillus frankliniae sp. nov., isolated from Viking spacecraft and associated surfaces.</title>
        <authorList>
            <person name="Seuylemezian A."/>
            <person name="Vaishampayan P."/>
        </authorList>
    </citation>
    <scope>NUCLEOTIDE SEQUENCE [LARGE SCALE GENOMIC DNA]</scope>
    <source>
        <strain evidence="2 3">MA001</strain>
    </source>
</reference>
<proteinExistence type="inferred from homology"/>
<dbReference type="InterPro" id="IPR014921">
    <property type="entry name" value="EsaB"/>
</dbReference>
<dbReference type="PIRSF" id="PIRSF037793">
    <property type="entry name" value="DUF_ubiquitin-like_YukD"/>
    <property type="match status" value="1"/>
</dbReference>
<comment type="caution">
    <text evidence="2">The sequence shown here is derived from an EMBL/GenBank/DDBJ whole genome shotgun (WGS) entry which is preliminary data.</text>
</comment>
<accession>A0A398BLJ2</accession>
<name>A0A398BLJ2_9BACI</name>
<gene>
    <name evidence="2" type="ORF">D1953_02145</name>
</gene>
<keyword evidence="3" id="KW-1185">Reference proteome</keyword>